<name>A0A0K2UQ86_LEPSM</name>
<dbReference type="EMBL" id="HACA01022899">
    <property type="protein sequence ID" value="CDW40260.1"/>
    <property type="molecule type" value="Transcribed_RNA"/>
</dbReference>
<accession>A0A0K2UQ86</accession>
<feature type="non-terminal residue" evidence="1">
    <location>
        <position position="1"/>
    </location>
</feature>
<sequence>RSPRDSQDFCRIFTKNSTAPLATSSKEQRPDTYAFCSIEAEVSTKNTIIVIPTSILYPDTSPQNSKQKPRPIANSILFTIQSRSPQVL</sequence>
<proteinExistence type="predicted"/>
<reference evidence="1" key="1">
    <citation type="submission" date="2014-05" db="EMBL/GenBank/DDBJ databases">
        <authorList>
            <person name="Chronopoulou M."/>
        </authorList>
    </citation>
    <scope>NUCLEOTIDE SEQUENCE</scope>
    <source>
        <tissue evidence="1">Whole organism</tissue>
    </source>
</reference>
<protein>
    <submittedName>
        <fullName evidence="1">Uncharacterized protein</fullName>
    </submittedName>
</protein>
<evidence type="ECO:0000313" key="1">
    <source>
        <dbReference type="EMBL" id="CDW40260.1"/>
    </source>
</evidence>
<organism evidence="1">
    <name type="scientific">Lepeophtheirus salmonis</name>
    <name type="common">Salmon louse</name>
    <name type="synonym">Caligus salmonis</name>
    <dbReference type="NCBI Taxonomy" id="72036"/>
    <lineage>
        <taxon>Eukaryota</taxon>
        <taxon>Metazoa</taxon>
        <taxon>Ecdysozoa</taxon>
        <taxon>Arthropoda</taxon>
        <taxon>Crustacea</taxon>
        <taxon>Multicrustacea</taxon>
        <taxon>Hexanauplia</taxon>
        <taxon>Copepoda</taxon>
        <taxon>Siphonostomatoida</taxon>
        <taxon>Caligidae</taxon>
        <taxon>Lepeophtheirus</taxon>
    </lineage>
</organism>
<dbReference type="AlphaFoldDB" id="A0A0K2UQ86"/>